<feature type="region of interest" description="Disordered" evidence="1">
    <location>
        <begin position="48"/>
        <end position="98"/>
    </location>
</feature>
<proteinExistence type="predicted"/>
<dbReference type="RefSeq" id="WP_304447655.1">
    <property type="nucleotide sequence ID" value="NZ_JARRAH010000001.1"/>
</dbReference>
<name>A0ABD5U664_9EURY</name>
<protein>
    <recommendedName>
        <fullName evidence="4">DUF1102 domain-containing protein</fullName>
    </recommendedName>
</protein>
<evidence type="ECO:0008006" key="4">
    <source>
        <dbReference type="Google" id="ProtNLM"/>
    </source>
</evidence>
<comment type="caution">
    <text evidence="2">The sequence shown here is derived from an EMBL/GenBank/DDBJ whole genome shotgun (WGS) entry which is preliminary data.</text>
</comment>
<dbReference type="Proteomes" id="UP001596406">
    <property type="component" value="Unassembled WGS sequence"/>
</dbReference>
<keyword evidence="3" id="KW-1185">Reference proteome</keyword>
<evidence type="ECO:0000256" key="1">
    <source>
        <dbReference type="SAM" id="MobiDB-lite"/>
    </source>
</evidence>
<gene>
    <name evidence="2" type="ORF">ACFQHK_05495</name>
</gene>
<dbReference type="EMBL" id="JBHSXM010000001">
    <property type="protein sequence ID" value="MFC6835960.1"/>
    <property type="molecule type" value="Genomic_DNA"/>
</dbReference>
<dbReference type="AlphaFoldDB" id="A0ABD5U664"/>
<sequence length="188" mass="18577">MRRLRLVLLALGALALVAGTGAMSSTTADRGVSVQVADDEDALLGIETEGVVVSAPPADRGGDSDSNDGGENGNADDAPGNSGDAPGRNASNASDASGADRTTLLTLTNNAPGALDVSVDVAGGGDDEPTVQGLQAPDTLDAGERVPVEGTVVCGGERGEYDLTVDIVAAGDGLEIDATRELTVECGS</sequence>
<feature type="compositionally biased region" description="Low complexity" evidence="1">
    <location>
        <begin position="67"/>
        <end position="98"/>
    </location>
</feature>
<evidence type="ECO:0000313" key="2">
    <source>
        <dbReference type="EMBL" id="MFC6835960.1"/>
    </source>
</evidence>
<accession>A0ABD5U664</accession>
<reference evidence="2 3" key="1">
    <citation type="journal article" date="2019" name="Int. J. Syst. Evol. Microbiol.">
        <title>The Global Catalogue of Microorganisms (GCM) 10K type strain sequencing project: providing services to taxonomists for standard genome sequencing and annotation.</title>
        <authorList>
            <consortium name="The Broad Institute Genomics Platform"/>
            <consortium name="The Broad Institute Genome Sequencing Center for Infectious Disease"/>
            <person name="Wu L."/>
            <person name="Ma J."/>
        </authorList>
    </citation>
    <scope>NUCLEOTIDE SEQUENCE [LARGE SCALE GENOMIC DNA]</scope>
    <source>
        <strain evidence="2 3">PSRA2</strain>
    </source>
</reference>
<organism evidence="2 3">
    <name type="scientific">Halomarina ordinaria</name>
    <dbReference type="NCBI Taxonomy" id="3033939"/>
    <lineage>
        <taxon>Archaea</taxon>
        <taxon>Methanobacteriati</taxon>
        <taxon>Methanobacteriota</taxon>
        <taxon>Stenosarchaea group</taxon>
        <taxon>Halobacteria</taxon>
        <taxon>Halobacteriales</taxon>
        <taxon>Natronomonadaceae</taxon>
        <taxon>Halomarina</taxon>
    </lineage>
</organism>
<evidence type="ECO:0000313" key="3">
    <source>
        <dbReference type="Proteomes" id="UP001596406"/>
    </source>
</evidence>